<evidence type="ECO:0000313" key="1">
    <source>
        <dbReference type="EMBL" id="CCX13597.1"/>
    </source>
</evidence>
<organism evidence="1 2">
    <name type="scientific">Pyronema omphalodes (strain CBS 100304)</name>
    <name type="common">Pyronema confluens</name>
    <dbReference type="NCBI Taxonomy" id="1076935"/>
    <lineage>
        <taxon>Eukaryota</taxon>
        <taxon>Fungi</taxon>
        <taxon>Dikarya</taxon>
        <taxon>Ascomycota</taxon>
        <taxon>Pezizomycotina</taxon>
        <taxon>Pezizomycetes</taxon>
        <taxon>Pezizales</taxon>
        <taxon>Pyronemataceae</taxon>
        <taxon>Pyronema</taxon>
    </lineage>
</organism>
<protein>
    <submittedName>
        <fullName evidence="1">Uncharacterized protein</fullName>
    </submittedName>
</protein>
<dbReference type="EMBL" id="HF935853">
    <property type="protein sequence ID" value="CCX13597.1"/>
    <property type="molecule type" value="Genomic_DNA"/>
</dbReference>
<proteinExistence type="predicted"/>
<reference evidence="1 2" key="1">
    <citation type="journal article" date="2013" name="PLoS Genet.">
        <title>The genome and development-dependent transcriptomes of Pyronema confluens: a window into fungal evolution.</title>
        <authorList>
            <person name="Traeger S."/>
            <person name="Altegoer F."/>
            <person name="Freitag M."/>
            <person name="Gabaldon T."/>
            <person name="Kempken F."/>
            <person name="Kumar A."/>
            <person name="Marcet-Houben M."/>
            <person name="Poggeler S."/>
            <person name="Stajich J.E."/>
            <person name="Nowrousian M."/>
        </authorList>
    </citation>
    <scope>NUCLEOTIDE SEQUENCE [LARGE SCALE GENOMIC DNA]</scope>
    <source>
        <strain evidence="2">CBS 100304</strain>
        <tissue evidence="1">Vegetative mycelium</tissue>
    </source>
</reference>
<evidence type="ECO:0000313" key="2">
    <source>
        <dbReference type="Proteomes" id="UP000018144"/>
    </source>
</evidence>
<gene>
    <name evidence="1" type="ORF">PCON_13190</name>
</gene>
<dbReference type="AlphaFoldDB" id="U4LL30"/>
<dbReference type="Proteomes" id="UP000018144">
    <property type="component" value="Unassembled WGS sequence"/>
</dbReference>
<keyword evidence="2" id="KW-1185">Reference proteome</keyword>
<sequence length="61" mass="6502">MAHHLLNSLCIPTSMRSLDSAGVDPADEFQLSAVPEGGAEDTRFRVVTNKTRVISGSLCIS</sequence>
<accession>U4LL30</accession>
<name>U4LL30_PYROM</name>